<dbReference type="EMBL" id="HBIC01030914">
    <property type="protein sequence ID" value="CAE0286793.1"/>
    <property type="molecule type" value="Transcribed_RNA"/>
</dbReference>
<name>A0A7S3H6S6_9STRA</name>
<reference evidence="2" key="1">
    <citation type="submission" date="2021-01" db="EMBL/GenBank/DDBJ databases">
        <authorList>
            <person name="Corre E."/>
            <person name="Pelletier E."/>
            <person name="Niang G."/>
            <person name="Scheremetjew M."/>
            <person name="Finn R."/>
            <person name="Kale V."/>
            <person name="Holt S."/>
            <person name="Cochrane G."/>
            <person name="Meng A."/>
            <person name="Brown T."/>
            <person name="Cohen L."/>
        </authorList>
    </citation>
    <scope>NUCLEOTIDE SEQUENCE</scope>
    <source>
        <strain evidence="2">CCAP 955/1</strain>
    </source>
</reference>
<dbReference type="InterPro" id="IPR039848">
    <property type="entry name" value="Ribosomal_mS35_mt"/>
</dbReference>
<dbReference type="GO" id="GO:0032543">
    <property type="term" value="P:mitochondrial translation"/>
    <property type="evidence" value="ECO:0007669"/>
    <property type="project" value="InterPro"/>
</dbReference>
<evidence type="ECO:0000313" key="2">
    <source>
        <dbReference type="EMBL" id="CAE0286793.1"/>
    </source>
</evidence>
<dbReference type="PANTHER" id="PTHR13490:SF0">
    <property type="entry name" value="SMALL RIBOSOMAL SUBUNIT PROTEIN MS35"/>
    <property type="match status" value="1"/>
</dbReference>
<proteinExistence type="predicted"/>
<dbReference type="PANTHER" id="PTHR13490">
    <property type="entry name" value="MITOCHONDRIAL 28S RIBOSOMAL PROTEIN S28"/>
    <property type="match status" value="1"/>
</dbReference>
<protein>
    <recommendedName>
        <fullName evidence="1">Small ribosomal subunit protein mS35 mitochondrial conserved domain-containing protein</fullName>
    </recommendedName>
</protein>
<evidence type="ECO:0000259" key="1">
    <source>
        <dbReference type="Pfam" id="PF10213"/>
    </source>
</evidence>
<feature type="domain" description="Small ribosomal subunit protein mS35 mitochondrial conserved" evidence="1">
    <location>
        <begin position="73"/>
        <end position="170"/>
    </location>
</feature>
<gene>
    <name evidence="2" type="ORF">SELO1098_LOCUS15636</name>
</gene>
<dbReference type="AlphaFoldDB" id="A0A7S3H6S6"/>
<organism evidence="2">
    <name type="scientific">Spumella elongata</name>
    <dbReference type="NCBI Taxonomy" id="89044"/>
    <lineage>
        <taxon>Eukaryota</taxon>
        <taxon>Sar</taxon>
        <taxon>Stramenopiles</taxon>
        <taxon>Ochrophyta</taxon>
        <taxon>Chrysophyceae</taxon>
        <taxon>Chromulinales</taxon>
        <taxon>Chromulinaceae</taxon>
        <taxon>Spumella</taxon>
    </lineage>
</organism>
<dbReference type="GO" id="GO:0003735">
    <property type="term" value="F:structural constituent of ribosome"/>
    <property type="evidence" value="ECO:0007669"/>
    <property type="project" value="InterPro"/>
</dbReference>
<accession>A0A7S3H6S6</accession>
<dbReference type="GO" id="GO:0005763">
    <property type="term" value="C:mitochondrial small ribosomal subunit"/>
    <property type="evidence" value="ECO:0007669"/>
    <property type="project" value="TreeGrafter"/>
</dbReference>
<dbReference type="Pfam" id="PF10213">
    <property type="entry name" value="MRP-S28"/>
    <property type="match status" value="1"/>
</dbReference>
<dbReference type="InterPro" id="IPR019349">
    <property type="entry name" value="Ribosomal_mS35_mit"/>
</dbReference>
<sequence length="181" mass="20894">MNRIVLRRLTSSVKGLTVQTRQVSGMFDNHVAHHRDRASAAPLLEHYRSSWPDVSPDRPVLSVPEIPERTVSDDVLKFEFTARFSSGSEFFHPHLRTNPADFKTILKVLLEDLPLTKQEKQIFVRMVGKRIRVGNGEVKLTCNKFPNRLENRKYLIFQLESLLREAKNLNAMRGQFVEVVV</sequence>